<comment type="similarity">
    <text evidence="1">Belongs to the ParB family.</text>
</comment>
<feature type="domain" description="ParB-like N-terminal" evidence="3">
    <location>
        <begin position="69"/>
        <end position="167"/>
    </location>
</feature>
<dbReference type="InterPro" id="IPR050336">
    <property type="entry name" value="Chromosome_partition/occlusion"/>
</dbReference>
<reference evidence="5" key="1">
    <citation type="submission" date="2020-09" db="EMBL/GenBank/DDBJ databases">
        <title>The genome sequence of strain Labrenzia suaedae 4C16A.</title>
        <authorList>
            <person name="Liu Y."/>
        </authorList>
    </citation>
    <scope>NUCLEOTIDE SEQUENCE [LARGE SCALE GENOMIC DNA]</scope>
    <source>
        <strain evidence="5">4C16A</strain>
    </source>
</reference>
<comment type="caution">
    <text evidence="4">The sequence shown here is derived from an EMBL/GenBank/DDBJ whole genome shotgun (WGS) entry which is preliminary data.</text>
</comment>
<dbReference type="CDD" id="cd16405">
    <property type="entry name" value="RepB_like_N"/>
    <property type="match status" value="1"/>
</dbReference>
<dbReference type="PANTHER" id="PTHR33375">
    <property type="entry name" value="CHROMOSOME-PARTITIONING PROTEIN PARB-RELATED"/>
    <property type="match status" value="1"/>
</dbReference>
<name>A0ABR9CTR4_9HYPH</name>
<dbReference type="SUPFAM" id="SSF110849">
    <property type="entry name" value="ParB/Sulfiredoxin"/>
    <property type="match status" value="1"/>
</dbReference>
<dbReference type="SMART" id="SM00470">
    <property type="entry name" value="ParB"/>
    <property type="match status" value="1"/>
</dbReference>
<dbReference type="Proteomes" id="UP000632063">
    <property type="component" value="Unassembled WGS sequence"/>
</dbReference>
<feature type="compositionally biased region" description="Pro residues" evidence="2">
    <location>
        <begin position="13"/>
        <end position="38"/>
    </location>
</feature>
<protein>
    <submittedName>
        <fullName evidence="4">Plasmid partitioning protein RepB</fullName>
    </submittedName>
</protein>
<keyword evidence="5" id="KW-1185">Reference proteome</keyword>
<sequence>MASNIASAAKPQPQDPGPAVPKPGKPPESPPVAPPQPGTPSRSASGAIKAMGLSLGQMARRDEPGERIVELDPERIEPSPIADRLTAETMLDEGFEELKQSLKDHGQQVPVLVRPHPDSAKRAGGWYQTAYGHRRVRAAKELGLKIHAQVKPLSDEDLVLAQGQENAGRRDLSFIERAFFAQNLLDAGFDRSMVREALGIQRSELTRLVQVAAWVPKHIAFAIGPAPKAGRPRWHALGDMLQKEAAQVIAQEEIHSEAFRAADSDRRFQRLYDRLARRLQQKDKPRVIKSRKGVPVAELKGSVLTLGKAVPDAFSSYLADRLPGLLEEFEKDSAD</sequence>
<evidence type="ECO:0000256" key="2">
    <source>
        <dbReference type="SAM" id="MobiDB-lite"/>
    </source>
</evidence>
<dbReference type="NCBIfam" id="TIGR03454">
    <property type="entry name" value="partition_RepB"/>
    <property type="match status" value="1"/>
</dbReference>
<dbReference type="SUPFAM" id="SSF109709">
    <property type="entry name" value="KorB DNA-binding domain-like"/>
    <property type="match status" value="1"/>
</dbReference>
<evidence type="ECO:0000259" key="3">
    <source>
        <dbReference type="SMART" id="SM00470"/>
    </source>
</evidence>
<dbReference type="Pfam" id="PF02195">
    <property type="entry name" value="ParB_N"/>
    <property type="match status" value="1"/>
</dbReference>
<dbReference type="Gene3D" id="3.90.1530.30">
    <property type="match status" value="1"/>
</dbReference>
<dbReference type="InterPro" id="IPR037972">
    <property type="entry name" value="RepB_N"/>
</dbReference>
<feature type="region of interest" description="Disordered" evidence="2">
    <location>
        <begin position="1"/>
        <end position="68"/>
    </location>
</feature>
<accession>A0ABR9CTR4</accession>
<dbReference type="InterPro" id="IPR017819">
    <property type="entry name" value="Plasmid_partition_RepB"/>
</dbReference>
<gene>
    <name evidence="4" type="primary">repB</name>
    <name evidence="4" type="ORF">IG616_22145</name>
</gene>
<reference evidence="4 5" key="2">
    <citation type="journal article" date="2021" name="Int. J. Syst. Evol. Microbiol.">
        <title>Roseibium litorale sp. nov., isolated from a tidal flat sediment and proposal for the reclassification of Labrenzia polysiphoniae as Roseibium polysiphoniae comb. nov.</title>
        <authorList>
            <person name="Liu Y."/>
            <person name="Pei T."/>
            <person name="Du J."/>
            <person name="Chao M."/>
            <person name="Deng M.R."/>
            <person name="Zhu H."/>
        </authorList>
    </citation>
    <scope>NUCLEOTIDE SEQUENCE [LARGE SCALE GENOMIC DNA]</scope>
    <source>
        <strain evidence="4 5">4C16A</strain>
    </source>
</reference>
<dbReference type="InterPro" id="IPR004437">
    <property type="entry name" value="ParB/RepB/Spo0J"/>
</dbReference>
<dbReference type="InterPro" id="IPR036086">
    <property type="entry name" value="ParB/Sulfiredoxin_sf"/>
</dbReference>
<dbReference type="InterPro" id="IPR011111">
    <property type="entry name" value="Plasmid_RepB"/>
</dbReference>
<dbReference type="InterPro" id="IPR003115">
    <property type="entry name" value="ParB_N"/>
</dbReference>
<dbReference type="Pfam" id="PF07506">
    <property type="entry name" value="RepB"/>
    <property type="match status" value="1"/>
</dbReference>
<dbReference type="PANTHER" id="PTHR33375:SF1">
    <property type="entry name" value="CHROMOSOME-PARTITIONING PROTEIN PARB-RELATED"/>
    <property type="match status" value="1"/>
</dbReference>
<evidence type="ECO:0000313" key="4">
    <source>
        <dbReference type="EMBL" id="MBD8894257.1"/>
    </source>
</evidence>
<dbReference type="EMBL" id="JACYXI010000025">
    <property type="protein sequence ID" value="MBD8894257.1"/>
    <property type="molecule type" value="Genomic_DNA"/>
</dbReference>
<proteinExistence type="inferred from homology"/>
<dbReference type="Gene3D" id="1.10.10.2830">
    <property type="match status" value="1"/>
</dbReference>
<evidence type="ECO:0000256" key="1">
    <source>
        <dbReference type="ARBA" id="ARBA00006295"/>
    </source>
</evidence>
<organism evidence="4 5">
    <name type="scientific">Roseibium litorale</name>
    <dbReference type="NCBI Taxonomy" id="2803841"/>
    <lineage>
        <taxon>Bacteria</taxon>
        <taxon>Pseudomonadati</taxon>
        <taxon>Pseudomonadota</taxon>
        <taxon>Alphaproteobacteria</taxon>
        <taxon>Hyphomicrobiales</taxon>
        <taxon>Stappiaceae</taxon>
        <taxon>Roseibium</taxon>
    </lineage>
</organism>
<dbReference type="NCBIfam" id="TIGR00180">
    <property type="entry name" value="parB_part"/>
    <property type="match status" value="1"/>
</dbReference>
<evidence type="ECO:0000313" key="5">
    <source>
        <dbReference type="Proteomes" id="UP000632063"/>
    </source>
</evidence>
<feature type="compositionally biased region" description="Basic and acidic residues" evidence="2">
    <location>
        <begin position="59"/>
        <end position="68"/>
    </location>
</feature>